<proteinExistence type="inferred from homology"/>
<evidence type="ECO:0000256" key="3">
    <source>
        <dbReference type="ARBA" id="ARBA00023274"/>
    </source>
</evidence>
<dbReference type="AlphaFoldDB" id="A0A1F5MKB7"/>
<dbReference type="InterPro" id="IPR001648">
    <property type="entry name" value="Ribosomal_bS18"/>
</dbReference>
<name>A0A1F5MKB7_9BACT</name>
<dbReference type="Proteomes" id="UP000178017">
    <property type="component" value="Unassembled WGS sequence"/>
</dbReference>
<keyword evidence="3 4" id="KW-0687">Ribonucleoprotein</keyword>
<dbReference type="HAMAP" id="MF_00270">
    <property type="entry name" value="Ribosomal_bS18"/>
    <property type="match status" value="1"/>
</dbReference>
<evidence type="ECO:0000256" key="2">
    <source>
        <dbReference type="ARBA" id="ARBA00022980"/>
    </source>
</evidence>
<dbReference type="Gene3D" id="4.10.640.10">
    <property type="entry name" value="Ribosomal protein S18"/>
    <property type="match status" value="1"/>
</dbReference>
<dbReference type="PANTHER" id="PTHR13479">
    <property type="entry name" value="30S RIBOSOMAL PROTEIN S18"/>
    <property type="match status" value="1"/>
</dbReference>
<organism evidence="6 7">
    <name type="scientific">Candidatus Daviesbacteria bacterium RIFCSPLOWO2_01_FULL_40_24</name>
    <dbReference type="NCBI Taxonomy" id="1797787"/>
    <lineage>
        <taxon>Bacteria</taxon>
        <taxon>Candidatus Daviesiibacteriota</taxon>
    </lineage>
</organism>
<accession>A0A1F5MKB7</accession>
<sequence>MARPSSDTKVVDGPRLKRFCQFCTQKSLPQYSDASALRRFMSDRGRINPRTRTGVCAKHQRVLSKQIKYARHLSLLPFTVRV</sequence>
<dbReference type="GO" id="GO:0006412">
    <property type="term" value="P:translation"/>
    <property type="evidence" value="ECO:0007669"/>
    <property type="project" value="UniProtKB-UniRule"/>
</dbReference>
<evidence type="ECO:0000256" key="1">
    <source>
        <dbReference type="ARBA" id="ARBA00005589"/>
    </source>
</evidence>
<evidence type="ECO:0000256" key="4">
    <source>
        <dbReference type="HAMAP-Rule" id="MF_00270"/>
    </source>
</evidence>
<dbReference type="PANTHER" id="PTHR13479:SF40">
    <property type="entry name" value="SMALL RIBOSOMAL SUBUNIT PROTEIN BS18M"/>
    <property type="match status" value="1"/>
</dbReference>
<dbReference type="InterPro" id="IPR036870">
    <property type="entry name" value="Ribosomal_bS18_sf"/>
</dbReference>
<comment type="function">
    <text evidence="4">Binds as a heterodimer with protein bS6 to the central domain of the 16S rRNA, where it helps stabilize the platform of the 30S subunit.</text>
</comment>
<gene>
    <name evidence="4" type="primary">rpsR</name>
    <name evidence="6" type="ORF">A3B49_02775</name>
</gene>
<evidence type="ECO:0000313" key="7">
    <source>
        <dbReference type="Proteomes" id="UP000178017"/>
    </source>
</evidence>
<keyword evidence="4" id="KW-0694">RNA-binding</keyword>
<dbReference type="GO" id="GO:0022627">
    <property type="term" value="C:cytosolic small ribosomal subunit"/>
    <property type="evidence" value="ECO:0007669"/>
    <property type="project" value="TreeGrafter"/>
</dbReference>
<evidence type="ECO:0000313" key="6">
    <source>
        <dbReference type="EMBL" id="OGE65759.1"/>
    </source>
</evidence>
<comment type="caution">
    <text evidence="6">The sequence shown here is derived from an EMBL/GenBank/DDBJ whole genome shotgun (WGS) entry which is preliminary data.</text>
</comment>
<keyword evidence="4" id="KW-0699">rRNA-binding</keyword>
<reference evidence="6 7" key="1">
    <citation type="journal article" date="2016" name="Nat. Commun.">
        <title>Thousands of microbial genomes shed light on interconnected biogeochemical processes in an aquifer system.</title>
        <authorList>
            <person name="Anantharaman K."/>
            <person name="Brown C.T."/>
            <person name="Hug L.A."/>
            <person name="Sharon I."/>
            <person name="Castelle C.J."/>
            <person name="Probst A.J."/>
            <person name="Thomas B.C."/>
            <person name="Singh A."/>
            <person name="Wilkins M.J."/>
            <person name="Karaoz U."/>
            <person name="Brodie E.L."/>
            <person name="Williams K.H."/>
            <person name="Hubbard S.S."/>
            <person name="Banfield J.F."/>
        </authorList>
    </citation>
    <scope>NUCLEOTIDE SEQUENCE [LARGE SCALE GENOMIC DNA]</scope>
</reference>
<dbReference type="GO" id="GO:0070181">
    <property type="term" value="F:small ribosomal subunit rRNA binding"/>
    <property type="evidence" value="ECO:0007669"/>
    <property type="project" value="TreeGrafter"/>
</dbReference>
<dbReference type="PRINTS" id="PR00974">
    <property type="entry name" value="RIBOSOMALS18"/>
</dbReference>
<dbReference type="SUPFAM" id="SSF46911">
    <property type="entry name" value="Ribosomal protein S18"/>
    <property type="match status" value="1"/>
</dbReference>
<dbReference type="EMBL" id="MFDO01000009">
    <property type="protein sequence ID" value="OGE65759.1"/>
    <property type="molecule type" value="Genomic_DNA"/>
</dbReference>
<dbReference type="NCBIfam" id="TIGR00165">
    <property type="entry name" value="S18"/>
    <property type="match status" value="1"/>
</dbReference>
<comment type="subunit">
    <text evidence="4">Part of the 30S ribosomal subunit. Forms a tight heterodimer with protein bS6.</text>
</comment>
<comment type="similarity">
    <text evidence="1 4 5">Belongs to the bacterial ribosomal protein bS18 family.</text>
</comment>
<dbReference type="GO" id="GO:0003735">
    <property type="term" value="F:structural constituent of ribosome"/>
    <property type="evidence" value="ECO:0007669"/>
    <property type="project" value="InterPro"/>
</dbReference>
<keyword evidence="2 4" id="KW-0689">Ribosomal protein</keyword>
<protein>
    <recommendedName>
        <fullName evidence="4">Small ribosomal subunit protein bS18</fullName>
    </recommendedName>
</protein>
<dbReference type="Pfam" id="PF01084">
    <property type="entry name" value="Ribosomal_S18"/>
    <property type="match status" value="1"/>
</dbReference>
<evidence type="ECO:0000256" key="5">
    <source>
        <dbReference type="RuleBase" id="RU003910"/>
    </source>
</evidence>